<feature type="binding site" evidence="8">
    <location>
        <position position="82"/>
    </location>
    <ligand>
        <name>Mg(2+)</name>
        <dbReference type="ChEBI" id="CHEBI:18420"/>
        <label>1</label>
        <note>catalytic</note>
    </ligand>
</feature>
<dbReference type="Gene3D" id="3.30.540.10">
    <property type="entry name" value="Fructose-1,6-Bisphosphatase, subunit A, domain 1"/>
    <property type="match status" value="1"/>
</dbReference>
<evidence type="ECO:0000256" key="6">
    <source>
        <dbReference type="ARBA" id="ARBA00022814"/>
    </source>
</evidence>
<keyword evidence="6" id="KW-0805">Transcription regulation</keyword>
<dbReference type="PANTHER" id="PTHR20854">
    <property type="entry name" value="INOSITOL MONOPHOSPHATASE"/>
    <property type="match status" value="1"/>
</dbReference>
<proteinExistence type="inferred from homology"/>
<dbReference type="InterPro" id="IPR033942">
    <property type="entry name" value="IMPase"/>
</dbReference>
<evidence type="ECO:0000256" key="9">
    <source>
        <dbReference type="RuleBase" id="RU364068"/>
    </source>
</evidence>
<dbReference type="GO" id="GO:0006020">
    <property type="term" value="P:inositol metabolic process"/>
    <property type="evidence" value="ECO:0007669"/>
    <property type="project" value="TreeGrafter"/>
</dbReference>
<keyword evidence="4 8" id="KW-0479">Metal-binding</keyword>
<dbReference type="InterPro" id="IPR020583">
    <property type="entry name" value="Inositol_monoP_metal-BS"/>
</dbReference>
<accession>A0A970BAQ4</accession>
<feature type="binding site" evidence="8">
    <location>
        <position position="84"/>
    </location>
    <ligand>
        <name>Mg(2+)</name>
        <dbReference type="ChEBI" id="CHEBI:18420"/>
        <label>1</label>
        <note>catalytic</note>
    </ligand>
</feature>
<keyword evidence="6" id="KW-0804">Transcription</keyword>
<keyword evidence="5 9" id="KW-0378">Hydrolase</keyword>
<feature type="binding site" evidence="8">
    <location>
        <position position="85"/>
    </location>
    <ligand>
        <name>Mg(2+)</name>
        <dbReference type="ChEBI" id="CHEBI:18420"/>
        <label>1</label>
        <note>catalytic</note>
    </ligand>
</feature>
<dbReference type="PRINTS" id="PR00377">
    <property type="entry name" value="IMPHPHTASES"/>
</dbReference>
<keyword evidence="11" id="KW-1185">Reference proteome</keyword>
<evidence type="ECO:0000256" key="5">
    <source>
        <dbReference type="ARBA" id="ARBA00022801"/>
    </source>
</evidence>
<dbReference type="InterPro" id="IPR000760">
    <property type="entry name" value="Inositol_monophosphatase-like"/>
</dbReference>
<dbReference type="PROSITE" id="PS00629">
    <property type="entry name" value="IMP_1"/>
    <property type="match status" value="1"/>
</dbReference>
<dbReference type="GO" id="GO:0046854">
    <property type="term" value="P:phosphatidylinositol phosphate biosynthetic process"/>
    <property type="evidence" value="ECO:0007669"/>
    <property type="project" value="InterPro"/>
</dbReference>
<name>A0A970BAQ4_9GAMM</name>
<keyword evidence="7 8" id="KW-0460">Magnesium</keyword>
<dbReference type="EC" id="3.1.3.25" evidence="9"/>
<dbReference type="GO" id="GO:0046872">
    <property type="term" value="F:metal ion binding"/>
    <property type="evidence" value="ECO:0007669"/>
    <property type="project" value="UniProtKB-KW"/>
</dbReference>
<comment type="catalytic activity">
    <reaction evidence="1 9">
        <text>a myo-inositol phosphate + H2O = myo-inositol + phosphate</text>
        <dbReference type="Rhea" id="RHEA:24056"/>
        <dbReference type="ChEBI" id="CHEBI:15377"/>
        <dbReference type="ChEBI" id="CHEBI:17268"/>
        <dbReference type="ChEBI" id="CHEBI:43474"/>
        <dbReference type="ChEBI" id="CHEBI:84139"/>
        <dbReference type="EC" id="3.1.3.25"/>
    </reaction>
</comment>
<dbReference type="Proteomes" id="UP000653472">
    <property type="component" value="Unassembled WGS sequence"/>
</dbReference>
<reference evidence="10" key="1">
    <citation type="submission" date="2020-03" db="EMBL/GenBank/DDBJ databases">
        <title>Solimonas marina sp. nov., isolated from deep seawater of the Pacific Ocean.</title>
        <authorList>
            <person name="Liu X."/>
            <person name="Lai Q."/>
            <person name="Sun F."/>
            <person name="Gai Y."/>
            <person name="Li G."/>
            <person name="Shao Z."/>
        </authorList>
    </citation>
    <scope>NUCLEOTIDE SEQUENCE</scope>
    <source>
        <strain evidence="10">C16B3</strain>
    </source>
</reference>
<sequence length="255" mass="28066">MHPLVNIAVSAARSAGNFIMRHYERTDLLKIERKAKNDFVTQVDRGAEQEIIRLIRKAYPQHAILAEESGPDGENEVMWIIDPLDGTTNFLHSIPHFAVSIGIQVRGKLEHGVIYAPCTQDLYVASNGSGATLNNRRIRVSQNKDMEQALIGTGVPLREEFLDRYTPMLRNIAANTAGVRRAGSAALDLAYVAAGRLDGFWEFNLKPWDMAAGVVMVREAGGIVRALDGSDDPLPDGHVLATTIKLDSDLRALLR</sequence>
<comment type="similarity">
    <text evidence="3 9">Belongs to the inositol monophosphatase superfamily.</text>
</comment>
<feature type="binding site" evidence="8">
    <location>
        <position position="209"/>
    </location>
    <ligand>
        <name>Mg(2+)</name>
        <dbReference type="ChEBI" id="CHEBI:18420"/>
        <label>1</label>
        <note>catalytic</note>
    </ligand>
</feature>
<dbReference type="EMBL" id="JAAVXB010000019">
    <property type="protein sequence ID" value="NKF24714.1"/>
    <property type="molecule type" value="Genomic_DNA"/>
</dbReference>
<comment type="cofactor">
    <cofactor evidence="2 8 9">
        <name>Mg(2+)</name>
        <dbReference type="ChEBI" id="CHEBI:18420"/>
    </cofactor>
</comment>
<dbReference type="GO" id="GO:0008934">
    <property type="term" value="F:inositol monophosphate 1-phosphatase activity"/>
    <property type="evidence" value="ECO:0007669"/>
    <property type="project" value="InterPro"/>
</dbReference>
<evidence type="ECO:0000256" key="7">
    <source>
        <dbReference type="ARBA" id="ARBA00022842"/>
    </source>
</evidence>
<dbReference type="PANTHER" id="PTHR20854:SF4">
    <property type="entry name" value="INOSITOL-1-MONOPHOSPHATASE-RELATED"/>
    <property type="match status" value="1"/>
</dbReference>
<dbReference type="GO" id="GO:0007165">
    <property type="term" value="P:signal transduction"/>
    <property type="evidence" value="ECO:0007669"/>
    <property type="project" value="TreeGrafter"/>
</dbReference>
<dbReference type="InterPro" id="IPR022337">
    <property type="entry name" value="Inositol_monophosphatase_SuhB"/>
</dbReference>
<dbReference type="FunFam" id="3.30.540.10:FF:000003">
    <property type="entry name" value="Inositol-1-monophosphatase"/>
    <property type="match status" value="1"/>
</dbReference>
<feature type="binding site" evidence="8">
    <location>
        <position position="67"/>
    </location>
    <ligand>
        <name>Mg(2+)</name>
        <dbReference type="ChEBI" id="CHEBI:18420"/>
        <label>1</label>
        <note>catalytic</note>
    </ligand>
</feature>
<dbReference type="Pfam" id="PF00459">
    <property type="entry name" value="Inositol_P"/>
    <property type="match status" value="1"/>
</dbReference>
<dbReference type="Gene3D" id="3.40.190.80">
    <property type="match status" value="1"/>
</dbReference>
<evidence type="ECO:0000256" key="1">
    <source>
        <dbReference type="ARBA" id="ARBA00001033"/>
    </source>
</evidence>
<evidence type="ECO:0000313" key="10">
    <source>
        <dbReference type="EMBL" id="NKF24714.1"/>
    </source>
</evidence>
<evidence type="ECO:0000256" key="3">
    <source>
        <dbReference type="ARBA" id="ARBA00009759"/>
    </source>
</evidence>
<evidence type="ECO:0000313" key="11">
    <source>
        <dbReference type="Proteomes" id="UP000653472"/>
    </source>
</evidence>
<protein>
    <recommendedName>
        <fullName evidence="9">Inositol-1-monophosphatase</fullName>
        <ecNumber evidence="9">3.1.3.25</ecNumber>
    </recommendedName>
</protein>
<organism evidence="10 11">
    <name type="scientific">Solimonas marina</name>
    <dbReference type="NCBI Taxonomy" id="2714601"/>
    <lineage>
        <taxon>Bacteria</taxon>
        <taxon>Pseudomonadati</taxon>
        <taxon>Pseudomonadota</taxon>
        <taxon>Gammaproteobacteria</taxon>
        <taxon>Nevskiales</taxon>
        <taxon>Nevskiaceae</taxon>
        <taxon>Solimonas</taxon>
    </lineage>
</organism>
<evidence type="ECO:0000256" key="8">
    <source>
        <dbReference type="PIRSR" id="PIRSR600760-2"/>
    </source>
</evidence>
<keyword evidence="6" id="KW-0889">Transcription antitermination</keyword>
<dbReference type="CDD" id="cd01639">
    <property type="entry name" value="IMPase"/>
    <property type="match status" value="1"/>
</dbReference>
<dbReference type="AlphaFoldDB" id="A0A970BAQ4"/>
<dbReference type="PRINTS" id="PR01959">
    <property type="entry name" value="SBIMPHPHTASE"/>
</dbReference>
<gene>
    <name evidence="10" type="ORF">G7Y82_20600</name>
</gene>
<dbReference type="RefSeq" id="WP_168150023.1">
    <property type="nucleotide sequence ID" value="NZ_JAAVXB010000019.1"/>
</dbReference>
<comment type="caution">
    <text evidence="10">The sequence shown here is derived from an EMBL/GenBank/DDBJ whole genome shotgun (WGS) entry which is preliminary data.</text>
</comment>
<evidence type="ECO:0000256" key="4">
    <source>
        <dbReference type="ARBA" id="ARBA00022723"/>
    </source>
</evidence>
<evidence type="ECO:0000256" key="2">
    <source>
        <dbReference type="ARBA" id="ARBA00001946"/>
    </source>
</evidence>
<dbReference type="GO" id="GO:0031564">
    <property type="term" value="P:transcription antitermination"/>
    <property type="evidence" value="ECO:0007669"/>
    <property type="project" value="UniProtKB-KW"/>
</dbReference>
<dbReference type="SUPFAM" id="SSF56655">
    <property type="entry name" value="Carbohydrate phosphatase"/>
    <property type="match status" value="1"/>
</dbReference>
<dbReference type="PROSITE" id="PS00630">
    <property type="entry name" value="IMP_2"/>
    <property type="match status" value="1"/>
</dbReference>
<dbReference type="InterPro" id="IPR020550">
    <property type="entry name" value="Inositol_monophosphatase_CS"/>
</dbReference>